<feature type="domain" description="Sulfatase N-terminal" evidence="6">
    <location>
        <begin position="23"/>
        <end position="389"/>
    </location>
</feature>
<keyword evidence="3" id="KW-0378">Hydrolase</keyword>
<keyword evidence="8" id="KW-1185">Reference proteome</keyword>
<organism evidence="7 8">
    <name type="scientific">Marinoscillum furvescens DSM 4134</name>
    <dbReference type="NCBI Taxonomy" id="1122208"/>
    <lineage>
        <taxon>Bacteria</taxon>
        <taxon>Pseudomonadati</taxon>
        <taxon>Bacteroidota</taxon>
        <taxon>Cytophagia</taxon>
        <taxon>Cytophagales</taxon>
        <taxon>Reichenbachiellaceae</taxon>
        <taxon>Marinoscillum</taxon>
    </lineage>
</organism>
<dbReference type="Proteomes" id="UP000256779">
    <property type="component" value="Unassembled WGS sequence"/>
</dbReference>
<dbReference type="InterPro" id="IPR000917">
    <property type="entry name" value="Sulfatase_N"/>
</dbReference>
<dbReference type="SUPFAM" id="SSF53649">
    <property type="entry name" value="Alkaline phosphatase-like"/>
    <property type="match status" value="1"/>
</dbReference>
<evidence type="ECO:0000256" key="3">
    <source>
        <dbReference type="ARBA" id="ARBA00022801"/>
    </source>
</evidence>
<keyword evidence="2" id="KW-0479">Metal-binding</keyword>
<comment type="similarity">
    <text evidence="1">Belongs to the sulfatase family.</text>
</comment>
<name>A0A3D9L2U8_MARFU</name>
<reference evidence="7 8" key="1">
    <citation type="submission" date="2018-07" db="EMBL/GenBank/DDBJ databases">
        <title>Genomic Encyclopedia of Type Strains, Phase IV (KMG-IV): sequencing the most valuable type-strain genomes for metagenomic binning, comparative biology and taxonomic classification.</title>
        <authorList>
            <person name="Goeker M."/>
        </authorList>
    </citation>
    <scope>NUCLEOTIDE SEQUENCE [LARGE SCALE GENOMIC DNA]</scope>
    <source>
        <strain evidence="7 8">DSM 4134</strain>
    </source>
</reference>
<evidence type="ECO:0000256" key="2">
    <source>
        <dbReference type="ARBA" id="ARBA00022723"/>
    </source>
</evidence>
<keyword evidence="4" id="KW-0106">Calcium</keyword>
<dbReference type="GO" id="GO:0046872">
    <property type="term" value="F:metal ion binding"/>
    <property type="evidence" value="ECO:0007669"/>
    <property type="project" value="UniProtKB-KW"/>
</dbReference>
<dbReference type="InterPro" id="IPR017850">
    <property type="entry name" value="Alkaline_phosphatase_core_sf"/>
</dbReference>
<evidence type="ECO:0000313" key="8">
    <source>
        <dbReference type="Proteomes" id="UP000256779"/>
    </source>
</evidence>
<dbReference type="PANTHER" id="PTHR42693:SF53">
    <property type="entry name" value="ENDO-4-O-SULFATASE"/>
    <property type="match status" value="1"/>
</dbReference>
<evidence type="ECO:0000313" key="7">
    <source>
        <dbReference type="EMBL" id="RED96022.1"/>
    </source>
</evidence>
<dbReference type="Gene3D" id="3.30.1120.10">
    <property type="match status" value="1"/>
</dbReference>
<dbReference type="Gene3D" id="3.40.720.10">
    <property type="entry name" value="Alkaline Phosphatase, subunit A"/>
    <property type="match status" value="1"/>
</dbReference>
<sequence length="494" mass="54942">MRTLFLVLLTTCMATLLVAQNKPNVIVILADDIGTGDISYYQRLTGGKVVVETPNIDELASEGVVFTNAHSPAALCAPSRYAVMTGNATHRSYRPWGVWGAYERSPLEPTDLTLGKLMKSAGYRTGFLGKWHMGGDWKLKSNPNEIYRGPRYKPELDIDITKRIGGGPQQNGFDYSLTLPSGVQDVPYAVYENSQWMPLHANSEITYISQEKMDKLNVKLDKSEGLGDSHWDPHHIGPLLAGKAVAFIERNASKPFFMYYCSQAVHLPHTPPDSLNGKAISGATATKHMDMIVELDQQIAMMVAALKKQGIYDNTLFVFTSDNGGLMRKKTLETGHRPNSIYKGGKNQIFEGGHRVPLIVSWPKELSHGKTNTLVAGYDILATLAELTGQSTGAGQAMDAKSFLSVARQPEQSHTIHEHLIIQGGTSREVAYYEGDWKLVVQFDKKDQTDKTRTPKALYHLKKDIRESNNLLTTQPSRAEKMFTRFNELRQANQ</sequence>
<evidence type="ECO:0000256" key="4">
    <source>
        <dbReference type="ARBA" id="ARBA00022837"/>
    </source>
</evidence>
<dbReference type="PANTHER" id="PTHR42693">
    <property type="entry name" value="ARYLSULFATASE FAMILY MEMBER"/>
    <property type="match status" value="1"/>
</dbReference>
<proteinExistence type="inferred from homology"/>
<dbReference type="Pfam" id="PF00884">
    <property type="entry name" value="Sulfatase"/>
    <property type="match status" value="1"/>
</dbReference>
<dbReference type="RefSeq" id="WP_221409550.1">
    <property type="nucleotide sequence ID" value="NZ_QREG01000016.1"/>
</dbReference>
<comment type="caution">
    <text evidence="7">The sequence shown here is derived from an EMBL/GenBank/DDBJ whole genome shotgun (WGS) entry which is preliminary data.</text>
</comment>
<feature type="chain" id="PRO_5017694264" evidence="5">
    <location>
        <begin position="20"/>
        <end position="494"/>
    </location>
</feature>
<protein>
    <submittedName>
        <fullName evidence="7">Arylsulfatase A-like enzyme</fullName>
    </submittedName>
</protein>
<dbReference type="GO" id="GO:0004065">
    <property type="term" value="F:arylsulfatase activity"/>
    <property type="evidence" value="ECO:0007669"/>
    <property type="project" value="TreeGrafter"/>
</dbReference>
<evidence type="ECO:0000256" key="1">
    <source>
        <dbReference type="ARBA" id="ARBA00008779"/>
    </source>
</evidence>
<accession>A0A3D9L2U8</accession>
<gene>
    <name evidence="7" type="ORF">C7460_11680</name>
</gene>
<dbReference type="EMBL" id="QREG01000016">
    <property type="protein sequence ID" value="RED96022.1"/>
    <property type="molecule type" value="Genomic_DNA"/>
</dbReference>
<dbReference type="InterPro" id="IPR024607">
    <property type="entry name" value="Sulfatase_CS"/>
</dbReference>
<dbReference type="PROSITE" id="PS00523">
    <property type="entry name" value="SULFATASE_1"/>
    <property type="match status" value="1"/>
</dbReference>
<evidence type="ECO:0000256" key="5">
    <source>
        <dbReference type="SAM" id="SignalP"/>
    </source>
</evidence>
<dbReference type="AlphaFoldDB" id="A0A3D9L2U8"/>
<feature type="signal peptide" evidence="5">
    <location>
        <begin position="1"/>
        <end position="19"/>
    </location>
</feature>
<keyword evidence="5" id="KW-0732">Signal</keyword>
<dbReference type="InterPro" id="IPR050738">
    <property type="entry name" value="Sulfatase"/>
</dbReference>
<dbReference type="CDD" id="cd16143">
    <property type="entry name" value="ARS_like"/>
    <property type="match status" value="1"/>
</dbReference>
<evidence type="ECO:0000259" key="6">
    <source>
        <dbReference type="Pfam" id="PF00884"/>
    </source>
</evidence>